<keyword evidence="9" id="KW-0050">Antiport</keyword>
<feature type="transmembrane region" description="Helical" evidence="10">
    <location>
        <begin position="207"/>
        <end position="229"/>
    </location>
</feature>
<feature type="transmembrane region" description="Helical" evidence="10">
    <location>
        <begin position="393"/>
        <end position="412"/>
    </location>
</feature>
<dbReference type="AlphaFoldDB" id="A0AAU9JS20"/>
<dbReference type="GO" id="GO:0015386">
    <property type="term" value="F:potassium:proton antiporter activity"/>
    <property type="evidence" value="ECO:0007669"/>
    <property type="project" value="TreeGrafter"/>
</dbReference>
<evidence type="ECO:0000313" key="12">
    <source>
        <dbReference type="EMBL" id="CAG9324526.1"/>
    </source>
</evidence>
<dbReference type="Gene3D" id="6.10.140.1330">
    <property type="match status" value="1"/>
</dbReference>
<dbReference type="InterPro" id="IPR006153">
    <property type="entry name" value="Cation/H_exchanger_TM"/>
</dbReference>
<dbReference type="Pfam" id="PF00999">
    <property type="entry name" value="Na_H_Exchanger"/>
    <property type="match status" value="1"/>
</dbReference>
<dbReference type="GO" id="GO:0051453">
    <property type="term" value="P:regulation of intracellular pH"/>
    <property type="evidence" value="ECO:0007669"/>
    <property type="project" value="TreeGrafter"/>
</dbReference>
<feature type="transmembrane region" description="Helical" evidence="10">
    <location>
        <begin position="138"/>
        <end position="156"/>
    </location>
</feature>
<evidence type="ECO:0000256" key="4">
    <source>
        <dbReference type="ARBA" id="ARBA00022989"/>
    </source>
</evidence>
<dbReference type="PRINTS" id="PR01084">
    <property type="entry name" value="NAHEXCHNGR"/>
</dbReference>
<keyword evidence="5" id="KW-0915">Sodium</keyword>
<keyword evidence="7 10" id="KW-0472">Membrane</keyword>
<evidence type="ECO:0000256" key="1">
    <source>
        <dbReference type="ARBA" id="ARBA00004141"/>
    </source>
</evidence>
<sequence length="525" mass="57551">MGDEVTTSNGIMFLLLLLISSLVGGNYLRSRPSCWVQPSGLATFLGIVFGAFFIMIGEFSSFKPVTQLNADFLFLFLLPPIIFESGYNMETHAFFKQFGSSLAFAFLGTFISAIIIGTIVFVLGVIGATYSLSLAESFIFGSLISSTDTVSVLAIMKDLGMDASIYNVIFGESIFNDAVTIVLYQTILRVNKSDMSWKIFFEAVGQFFLIFIGSFLIGSIVAMLVSYILRRINNKNRINLEASAVIFGPWIAYLLSEALNLSGIVSILFCGIIMARYTQPNLSEITRAVVGRAYSAVSEAFETLVFIFIGMGLFSFKIPYESLDPALCIIIIILIPASRGAQIMACSKLINPWRTHPIGSNEQVVMWFSGLRGGIAFALAIQTLDEFINGDIILTLTLIYSLLSILIGGTLIKPLIKRTGLDSARSPFDKDSESQTGKITCCNSGKQMLLYLDEKYLYPFLVREKDQSGYMSPHFTSPRGSDISGIQLPKLVPNGVNGTRDLEAQAIDTMMACKGEDSCIGLQQI</sequence>
<comment type="subcellular location">
    <subcellularLocation>
        <location evidence="1">Membrane</location>
        <topology evidence="1">Multi-pass membrane protein</topology>
    </subcellularLocation>
</comment>
<feature type="domain" description="Cation/H+ exchanger transmembrane" evidence="11">
    <location>
        <begin position="34"/>
        <end position="417"/>
    </location>
</feature>
<evidence type="ECO:0000256" key="9">
    <source>
        <dbReference type="RuleBase" id="RU003722"/>
    </source>
</evidence>
<gene>
    <name evidence="12" type="ORF">BSTOLATCC_MIC36312</name>
</gene>
<dbReference type="PANTHER" id="PTHR10110:SF187">
    <property type="entry name" value="SODIUM_HYDROGEN EXCHANGER"/>
    <property type="match status" value="1"/>
</dbReference>
<proteinExistence type="inferred from homology"/>
<dbReference type="InterPro" id="IPR018422">
    <property type="entry name" value="Cation/H_exchanger_CPA1"/>
</dbReference>
<keyword evidence="13" id="KW-1185">Reference proteome</keyword>
<keyword evidence="2 9" id="KW-0813">Transport</keyword>
<evidence type="ECO:0000256" key="6">
    <source>
        <dbReference type="ARBA" id="ARBA00023065"/>
    </source>
</evidence>
<reference evidence="12" key="1">
    <citation type="submission" date="2021-09" db="EMBL/GenBank/DDBJ databases">
        <authorList>
            <consortium name="AG Swart"/>
            <person name="Singh M."/>
            <person name="Singh A."/>
            <person name="Seah K."/>
            <person name="Emmerich C."/>
        </authorList>
    </citation>
    <scope>NUCLEOTIDE SEQUENCE</scope>
    <source>
        <strain evidence="12">ATCC30299</strain>
    </source>
</reference>
<evidence type="ECO:0000313" key="13">
    <source>
        <dbReference type="Proteomes" id="UP001162131"/>
    </source>
</evidence>
<feature type="transmembrane region" description="Helical" evidence="10">
    <location>
        <begin position="168"/>
        <end position="187"/>
    </location>
</feature>
<feature type="transmembrane region" description="Helical" evidence="10">
    <location>
        <begin position="40"/>
        <end position="60"/>
    </location>
</feature>
<evidence type="ECO:0000259" key="11">
    <source>
        <dbReference type="Pfam" id="PF00999"/>
    </source>
</evidence>
<dbReference type="NCBIfam" id="TIGR00840">
    <property type="entry name" value="b_cpa1"/>
    <property type="match status" value="1"/>
</dbReference>
<evidence type="ECO:0000256" key="8">
    <source>
        <dbReference type="ARBA" id="ARBA00023201"/>
    </source>
</evidence>
<evidence type="ECO:0000256" key="7">
    <source>
        <dbReference type="ARBA" id="ARBA00023136"/>
    </source>
</evidence>
<feature type="transmembrane region" description="Helical" evidence="10">
    <location>
        <begin position="364"/>
        <end position="381"/>
    </location>
</feature>
<dbReference type="GO" id="GO:0005886">
    <property type="term" value="C:plasma membrane"/>
    <property type="evidence" value="ECO:0007669"/>
    <property type="project" value="TreeGrafter"/>
</dbReference>
<organism evidence="12 13">
    <name type="scientific">Blepharisma stoltei</name>
    <dbReference type="NCBI Taxonomy" id="1481888"/>
    <lineage>
        <taxon>Eukaryota</taxon>
        <taxon>Sar</taxon>
        <taxon>Alveolata</taxon>
        <taxon>Ciliophora</taxon>
        <taxon>Postciliodesmatophora</taxon>
        <taxon>Heterotrichea</taxon>
        <taxon>Heterotrichida</taxon>
        <taxon>Blepharismidae</taxon>
        <taxon>Blepharisma</taxon>
    </lineage>
</organism>
<keyword evidence="6 9" id="KW-0406">Ion transport</keyword>
<keyword evidence="8 9" id="KW-0739">Sodium transport</keyword>
<feature type="transmembrane region" description="Helical" evidence="10">
    <location>
        <begin position="72"/>
        <end position="89"/>
    </location>
</feature>
<comment type="similarity">
    <text evidence="9">Belongs to the monovalent cation:proton antiporter 1 (CPA1) transporter (TC 2.A.36) family.</text>
</comment>
<dbReference type="EMBL" id="CAJZBQ010000036">
    <property type="protein sequence ID" value="CAG9324526.1"/>
    <property type="molecule type" value="Genomic_DNA"/>
</dbReference>
<evidence type="ECO:0000256" key="10">
    <source>
        <dbReference type="SAM" id="Phobius"/>
    </source>
</evidence>
<feature type="transmembrane region" description="Helical" evidence="10">
    <location>
        <begin position="101"/>
        <end position="126"/>
    </location>
</feature>
<dbReference type="GO" id="GO:0015385">
    <property type="term" value="F:sodium:proton antiporter activity"/>
    <property type="evidence" value="ECO:0007669"/>
    <property type="project" value="InterPro"/>
</dbReference>
<dbReference type="PANTHER" id="PTHR10110">
    <property type="entry name" value="SODIUM/HYDROGEN EXCHANGER"/>
    <property type="match status" value="1"/>
</dbReference>
<evidence type="ECO:0000256" key="2">
    <source>
        <dbReference type="ARBA" id="ARBA00022448"/>
    </source>
</evidence>
<evidence type="ECO:0000256" key="5">
    <source>
        <dbReference type="ARBA" id="ARBA00023053"/>
    </source>
</evidence>
<keyword evidence="4 10" id="KW-1133">Transmembrane helix</keyword>
<comment type="caution">
    <text evidence="12">The sequence shown here is derived from an EMBL/GenBank/DDBJ whole genome shotgun (WGS) entry which is preliminary data.</text>
</comment>
<evidence type="ECO:0000256" key="3">
    <source>
        <dbReference type="ARBA" id="ARBA00022692"/>
    </source>
</evidence>
<name>A0AAU9JS20_9CILI</name>
<dbReference type="GO" id="GO:0098719">
    <property type="term" value="P:sodium ion import across plasma membrane"/>
    <property type="evidence" value="ECO:0007669"/>
    <property type="project" value="TreeGrafter"/>
</dbReference>
<protein>
    <recommendedName>
        <fullName evidence="9">Sodium/hydrogen exchanger</fullName>
    </recommendedName>
</protein>
<feature type="transmembrane region" description="Helical" evidence="10">
    <location>
        <begin position="294"/>
        <end position="314"/>
    </location>
</feature>
<dbReference type="Proteomes" id="UP001162131">
    <property type="component" value="Unassembled WGS sequence"/>
</dbReference>
<accession>A0AAU9JS20</accession>
<feature type="transmembrane region" description="Helical" evidence="10">
    <location>
        <begin position="6"/>
        <end position="28"/>
    </location>
</feature>
<dbReference type="InterPro" id="IPR004709">
    <property type="entry name" value="NaH_exchanger"/>
</dbReference>
<keyword evidence="3 9" id="KW-0812">Transmembrane</keyword>
<feature type="transmembrane region" description="Helical" evidence="10">
    <location>
        <begin position="326"/>
        <end position="344"/>
    </location>
</feature>